<organism evidence="2">
    <name type="scientific">Chromera velia CCMP2878</name>
    <dbReference type="NCBI Taxonomy" id="1169474"/>
    <lineage>
        <taxon>Eukaryota</taxon>
        <taxon>Sar</taxon>
        <taxon>Alveolata</taxon>
        <taxon>Colpodellida</taxon>
        <taxon>Chromeraceae</taxon>
        <taxon>Chromera</taxon>
    </lineage>
</organism>
<protein>
    <recommendedName>
        <fullName evidence="3">BTB domain-containing protein</fullName>
    </recommendedName>
</protein>
<evidence type="ECO:0000313" key="2">
    <source>
        <dbReference type="EMBL" id="CEM40629.1"/>
    </source>
</evidence>
<dbReference type="EMBL" id="CDMZ01002073">
    <property type="protein sequence ID" value="CEM40629.1"/>
    <property type="molecule type" value="Genomic_DNA"/>
</dbReference>
<sequence>MVTASGFVARLPSIPMTHADDPIRIDGIEAKAENIELFLGWVHGELPLDLKVGTETFIDILVIVDFFEATDLASKIATALKGNLEVQMPLAKESIEAACDVAKTLKDRVAEYILHHTTPTGRGREKSLNDIMVMNDMLKFFRLQDLKEASPASMTATRNYTAKLLKKAQKDPSIEDLQAKDLLFFGSTPTGGANSDPVFGSRSLRSEWKACRYSLEAKTYNHSTKVNIPLFLPESGISLVRPKKANRVPVSFAGREELPSSSESDEEEALLSGGRGRVSVSTTNTTAFFSVHCKISAIGSHCRLILRDGNGGQLQIMRSNRDLTDIITNPASLHKRGVFCVNTSDESVWIKKFEQGSQFHFAGGLSLQNTKECLI</sequence>
<dbReference type="PhylomeDB" id="A0A0G4HA37"/>
<gene>
    <name evidence="2" type="ORF">Cvel_25430</name>
</gene>
<evidence type="ECO:0008006" key="3">
    <source>
        <dbReference type="Google" id="ProtNLM"/>
    </source>
</evidence>
<proteinExistence type="predicted"/>
<feature type="region of interest" description="Disordered" evidence="1">
    <location>
        <begin position="255"/>
        <end position="276"/>
    </location>
</feature>
<accession>A0A0G4HA37</accession>
<dbReference type="VEuPathDB" id="CryptoDB:Cvel_25430"/>
<evidence type="ECO:0000256" key="1">
    <source>
        <dbReference type="SAM" id="MobiDB-lite"/>
    </source>
</evidence>
<reference evidence="2" key="1">
    <citation type="submission" date="2014-11" db="EMBL/GenBank/DDBJ databases">
        <authorList>
            <person name="Otto D Thomas"/>
            <person name="Naeem Raeece"/>
        </authorList>
    </citation>
    <scope>NUCLEOTIDE SEQUENCE</scope>
</reference>
<name>A0A0G4HA37_9ALVE</name>
<dbReference type="AlphaFoldDB" id="A0A0G4HA37"/>